<sequence length="230" mass="23930">MFFSKAVIAFAALASFVSAQSDQVKVHVVQALSKDGKPVFEPAEIQAEVGDLIQFQFHPMNHSVVRASFADPCIPIEDSPAGNGAVGFFSGFMPVAESADVMPTFTIRVEDDKPIWFYCSQGRHCQAGMVGAINPTAEKTLADFTSRAAQAEANLSPGQNSAGNGGSSSSVLPTQTTPPSTPTTLETSAARTTTEGAATITDLVPPNSAARLGSSMSLVLAAIAASFFLL</sequence>
<dbReference type="OrthoDB" id="2331100at2759"/>
<reference evidence="3 4" key="1">
    <citation type="submission" date="2019-01" db="EMBL/GenBank/DDBJ databases">
        <title>Intercellular communication is required for trap formation in the nematode-trapping fungus Duddingtonia flagrans.</title>
        <authorList>
            <person name="Youssar L."/>
            <person name="Wernet V."/>
            <person name="Hensel N."/>
            <person name="Hildebrandt H.-G."/>
            <person name="Fischer R."/>
        </authorList>
    </citation>
    <scope>NUCLEOTIDE SEQUENCE [LARGE SCALE GENOMIC DNA]</scope>
    <source>
        <strain evidence="3 4">CBS H-5679</strain>
    </source>
</reference>
<dbReference type="InterPro" id="IPR008972">
    <property type="entry name" value="Cupredoxin"/>
</dbReference>
<dbReference type="InterPro" id="IPR052953">
    <property type="entry name" value="Ser-rich/MCO-related"/>
</dbReference>
<comment type="caution">
    <text evidence="3">The sequence shown here is derived from an EMBL/GenBank/DDBJ whole genome shotgun (WGS) entry which is preliminary data.</text>
</comment>
<dbReference type="RefSeq" id="XP_067493070.1">
    <property type="nucleotide sequence ID" value="XM_067630425.1"/>
</dbReference>
<dbReference type="EMBL" id="SAEB01000003">
    <property type="protein sequence ID" value="RVD87526.1"/>
    <property type="molecule type" value="Genomic_DNA"/>
</dbReference>
<keyword evidence="4" id="KW-1185">Reference proteome</keyword>
<protein>
    <recommendedName>
        <fullName evidence="5">Phytocyanin domain-containing protein</fullName>
    </recommendedName>
</protein>
<dbReference type="PANTHER" id="PTHR34883:SF17">
    <property type="entry name" value="CUPREDOXIN"/>
    <property type="match status" value="1"/>
</dbReference>
<dbReference type="AlphaFoldDB" id="A0A437A8T1"/>
<evidence type="ECO:0000256" key="1">
    <source>
        <dbReference type="SAM" id="MobiDB-lite"/>
    </source>
</evidence>
<feature type="signal peptide" evidence="2">
    <location>
        <begin position="1"/>
        <end position="19"/>
    </location>
</feature>
<evidence type="ECO:0000256" key="2">
    <source>
        <dbReference type="SAM" id="SignalP"/>
    </source>
</evidence>
<feature type="compositionally biased region" description="Low complexity" evidence="1">
    <location>
        <begin position="156"/>
        <end position="192"/>
    </location>
</feature>
<evidence type="ECO:0000313" key="3">
    <source>
        <dbReference type="EMBL" id="RVD87526.1"/>
    </source>
</evidence>
<dbReference type="Proteomes" id="UP000283090">
    <property type="component" value="Unassembled WGS sequence"/>
</dbReference>
<dbReference type="PANTHER" id="PTHR34883">
    <property type="entry name" value="SERINE-RICH PROTEIN, PUTATIVE-RELATED-RELATED"/>
    <property type="match status" value="1"/>
</dbReference>
<organism evidence="3 4">
    <name type="scientific">Arthrobotrys flagrans</name>
    <name type="common">Nematode-trapping fungus</name>
    <name type="synonym">Trichothecium flagrans</name>
    <dbReference type="NCBI Taxonomy" id="97331"/>
    <lineage>
        <taxon>Eukaryota</taxon>
        <taxon>Fungi</taxon>
        <taxon>Dikarya</taxon>
        <taxon>Ascomycota</taxon>
        <taxon>Pezizomycotina</taxon>
        <taxon>Orbiliomycetes</taxon>
        <taxon>Orbiliales</taxon>
        <taxon>Orbiliaceae</taxon>
        <taxon>Arthrobotrys</taxon>
    </lineage>
</organism>
<evidence type="ECO:0000313" key="4">
    <source>
        <dbReference type="Proteomes" id="UP000283090"/>
    </source>
</evidence>
<dbReference type="Gene3D" id="2.60.40.420">
    <property type="entry name" value="Cupredoxins - blue copper proteins"/>
    <property type="match status" value="1"/>
</dbReference>
<accession>A0A437A8T1</accession>
<dbReference type="VEuPathDB" id="FungiDB:DFL_001756"/>
<dbReference type="STRING" id="97331.A0A437A8T1"/>
<name>A0A437A8T1_ARTFL</name>
<proteinExistence type="predicted"/>
<feature type="chain" id="PRO_5019562444" description="Phytocyanin domain-containing protein" evidence="2">
    <location>
        <begin position="20"/>
        <end position="230"/>
    </location>
</feature>
<gene>
    <name evidence="3" type="ORF">DFL_001756</name>
</gene>
<keyword evidence="2" id="KW-0732">Signal</keyword>
<dbReference type="SUPFAM" id="SSF49503">
    <property type="entry name" value="Cupredoxins"/>
    <property type="match status" value="1"/>
</dbReference>
<dbReference type="CDD" id="cd00920">
    <property type="entry name" value="Cupredoxin"/>
    <property type="match status" value="1"/>
</dbReference>
<evidence type="ECO:0008006" key="5">
    <source>
        <dbReference type="Google" id="ProtNLM"/>
    </source>
</evidence>
<dbReference type="GeneID" id="93584067"/>
<feature type="region of interest" description="Disordered" evidence="1">
    <location>
        <begin position="155"/>
        <end position="192"/>
    </location>
</feature>